<feature type="region of interest" description="Disordered" evidence="9">
    <location>
        <begin position="1"/>
        <end position="23"/>
    </location>
</feature>
<reference evidence="11" key="1">
    <citation type="submission" date="2018-05" db="EMBL/GenBank/DDBJ databases">
        <authorList>
            <person name="Lanie J.A."/>
            <person name="Ng W.-L."/>
            <person name="Kazmierczak K.M."/>
            <person name="Andrzejewski T.M."/>
            <person name="Davidsen T.M."/>
            <person name="Wayne K.J."/>
            <person name="Tettelin H."/>
            <person name="Glass J.I."/>
            <person name="Rusch D."/>
            <person name="Podicherti R."/>
            <person name="Tsui H.-C.T."/>
            <person name="Winkler M.E."/>
        </authorList>
    </citation>
    <scope>NUCLEOTIDE SEQUENCE</scope>
</reference>
<evidence type="ECO:0000256" key="3">
    <source>
        <dbReference type="ARBA" id="ARBA00022679"/>
    </source>
</evidence>
<protein>
    <recommendedName>
        <fullName evidence="2">(d)CMP kinase</fullName>
        <ecNumber evidence="2">2.7.4.25</ecNumber>
    </recommendedName>
</protein>
<dbReference type="SUPFAM" id="SSF52540">
    <property type="entry name" value="P-loop containing nucleoside triphosphate hydrolases"/>
    <property type="match status" value="1"/>
</dbReference>
<name>A0A381Q8X4_9ZZZZ</name>
<keyword evidence="5" id="KW-0418">Kinase</keyword>
<evidence type="ECO:0000256" key="5">
    <source>
        <dbReference type="ARBA" id="ARBA00022777"/>
    </source>
</evidence>
<dbReference type="GO" id="GO:0006139">
    <property type="term" value="P:nucleobase-containing compound metabolic process"/>
    <property type="evidence" value="ECO:0007669"/>
    <property type="project" value="InterPro"/>
</dbReference>
<evidence type="ECO:0000313" key="11">
    <source>
        <dbReference type="EMBL" id="SUZ74083.1"/>
    </source>
</evidence>
<dbReference type="Pfam" id="PF02224">
    <property type="entry name" value="Cytidylate_kin"/>
    <property type="match status" value="1"/>
</dbReference>
<evidence type="ECO:0000256" key="7">
    <source>
        <dbReference type="ARBA" id="ARBA00047615"/>
    </source>
</evidence>
<dbReference type="GO" id="GO:0005524">
    <property type="term" value="F:ATP binding"/>
    <property type="evidence" value="ECO:0007669"/>
    <property type="project" value="UniProtKB-KW"/>
</dbReference>
<dbReference type="EMBL" id="UINC01001199">
    <property type="protein sequence ID" value="SUZ74083.1"/>
    <property type="molecule type" value="Genomic_DNA"/>
</dbReference>
<comment type="catalytic activity">
    <reaction evidence="7">
        <text>dCMP + ATP = dCDP + ADP</text>
        <dbReference type="Rhea" id="RHEA:25094"/>
        <dbReference type="ChEBI" id="CHEBI:30616"/>
        <dbReference type="ChEBI" id="CHEBI:57566"/>
        <dbReference type="ChEBI" id="CHEBI:58593"/>
        <dbReference type="ChEBI" id="CHEBI:456216"/>
        <dbReference type="EC" id="2.7.4.25"/>
    </reaction>
</comment>
<dbReference type="InterPro" id="IPR027417">
    <property type="entry name" value="P-loop_NTPase"/>
</dbReference>
<dbReference type="NCBIfam" id="TIGR00017">
    <property type="entry name" value="cmk"/>
    <property type="match status" value="1"/>
</dbReference>
<sequence>MRTDSRREGPIITLDGPAGSGKSSTAKAVAKRLGFRHLDSGALYRALTLGLLRSSVEEADWENLSEQGFTNLDINLETSENGFQVLIRGKAVDSELRTPEVTDRVSFVASLPASRQSILGLQRKAGEDGGLVADGRDMGTVVFPHAELKIYLIADLEERAMRRLREMGENSPDDLGLAQQARALDTRDQSDSQRTISPLKKAEDAIELDTTELAFEEQVQAIADLAHRLTLL</sequence>
<dbReference type="EC" id="2.7.4.25" evidence="2"/>
<dbReference type="AlphaFoldDB" id="A0A381Q8X4"/>
<organism evidence="11">
    <name type="scientific">marine metagenome</name>
    <dbReference type="NCBI Taxonomy" id="408172"/>
    <lineage>
        <taxon>unclassified sequences</taxon>
        <taxon>metagenomes</taxon>
        <taxon>ecological metagenomes</taxon>
    </lineage>
</organism>
<evidence type="ECO:0000256" key="6">
    <source>
        <dbReference type="ARBA" id="ARBA00022840"/>
    </source>
</evidence>
<comment type="similarity">
    <text evidence="1">Belongs to the cytidylate kinase family. Type 1 subfamily.</text>
</comment>
<dbReference type="InterPro" id="IPR003136">
    <property type="entry name" value="Cytidylate_kin"/>
</dbReference>
<feature type="domain" description="Cytidylate kinase" evidence="10">
    <location>
        <begin position="12"/>
        <end position="227"/>
    </location>
</feature>
<evidence type="ECO:0000256" key="4">
    <source>
        <dbReference type="ARBA" id="ARBA00022741"/>
    </source>
</evidence>
<keyword evidence="6" id="KW-0067">ATP-binding</keyword>
<dbReference type="HAMAP" id="MF_00238">
    <property type="entry name" value="Cytidyl_kinase_type1"/>
    <property type="match status" value="1"/>
</dbReference>
<dbReference type="GO" id="GO:0036431">
    <property type="term" value="F:dCMP kinase activity"/>
    <property type="evidence" value="ECO:0007669"/>
    <property type="project" value="InterPro"/>
</dbReference>
<dbReference type="CDD" id="cd02020">
    <property type="entry name" value="CMPK"/>
    <property type="match status" value="1"/>
</dbReference>
<dbReference type="InterPro" id="IPR011994">
    <property type="entry name" value="Cytidylate_kinase_dom"/>
</dbReference>
<evidence type="ECO:0000259" key="10">
    <source>
        <dbReference type="Pfam" id="PF02224"/>
    </source>
</evidence>
<dbReference type="Gene3D" id="3.40.50.300">
    <property type="entry name" value="P-loop containing nucleotide triphosphate hydrolases"/>
    <property type="match status" value="1"/>
</dbReference>
<evidence type="ECO:0000256" key="8">
    <source>
        <dbReference type="ARBA" id="ARBA00048478"/>
    </source>
</evidence>
<evidence type="ECO:0000256" key="2">
    <source>
        <dbReference type="ARBA" id="ARBA00012906"/>
    </source>
</evidence>
<gene>
    <name evidence="11" type="ORF">METZ01_LOCUS26937</name>
</gene>
<keyword evidence="4" id="KW-0547">Nucleotide-binding</keyword>
<evidence type="ECO:0000256" key="1">
    <source>
        <dbReference type="ARBA" id="ARBA00009427"/>
    </source>
</evidence>
<accession>A0A381Q8X4</accession>
<comment type="catalytic activity">
    <reaction evidence="8">
        <text>CMP + ATP = CDP + ADP</text>
        <dbReference type="Rhea" id="RHEA:11600"/>
        <dbReference type="ChEBI" id="CHEBI:30616"/>
        <dbReference type="ChEBI" id="CHEBI:58069"/>
        <dbReference type="ChEBI" id="CHEBI:60377"/>
        <dbReference type="ChEBI" id="CHEBI:456216"/>
        <dbReference type="EC" id="2.7.4.25"/>
    </reaction>
</comment>
<proteinExistence type="inferred from homology"/>
<evidence type="ECO:0000256" key="9">
    <source>
        <dbReference type="SAM" id="MobiDB-lite"/>
    </source>
</evidence>
<keyword evidence="3" id="KW-0808">Transferase</keyword>